<proteinExistence type="predicted"/>
<evidence type="ECO:0000259" key="3">
    <source>
        <dbReference type="Pfam" id="PF18152"/>
    </source>
</evidence>
<sequence>MIIEMRKGAQKSEIRQVVARIRELDMEAQLNEGSEKTVIAVLGSNTGEVDTQIFEVLPGVEKVVRIMKPYKLPSRDFKKENTIVKVNGVEIGGKEVVVMAGPCAVETEEQVISTAKLVKSQGAKILRGGAYKPSTSPFGFRGLREEGLKILAKAKQETGLPVITEVLDPRDVGIVAQYADILQIGTRNAQNFPLLEEVGKTKLPVLLKRGLSATIEEWLQAADYILRLRENGPQLILCERGIRTFSNATRFTLDISAVPVIKGLSHLPVIVDPSHAAGHWKLVPDLAKAGVAVGAAGLLIEVHPNPKKALKDGPQSLTFSDFSRLMSELKVIAKAVGREM</sequence>
<comment type="caution">
    <text evidence="4">The sequence shown here is derived from an EMBL/GenBank/DDBJ whole genome shotgun (WGS) entry which is preliminary data.</text>
</comment>
<protein>
    <submittedName>
        <fullName evidence="4">3-deoxy-7-phosphoheptulonate synthase</fullName>
    </submittedName>
</protein>
<organism evidence="4 5">
    <name type="scientific">Candidatus Nealsonbacteria bacterium CG_4_8_14_3_um_filter_40_11</name>
    <dbReference type="NCBI Taxonomy" id="1974690"/>
    <lineage>
        <taxon>Bacteria</taxon>
        <taxon>Candidatus Nealsoniibacteriota</taxon>
    </lineage>
</organism>
<dbReference type="InterPro" id="IPR041071">
    <property type="entry name" value="DAHP_snth_FXD"/>
</dbReference>
<dbReference type="Pfam" id="PF00793">
    <property type="entry name" value="DAHP_synth_1"/>
    <property type="match status" value="1"/>
</dbReference>
<dbReference type="AlphaFoldDB" id="A0A2M7IK28"/>
<feature type="domain" description="DAHP synthetase I/KDSA" evidence="2">
    <location>
        <begin position="85"/>
        <end position="331"/>
    </location>
</feature>
<evidence type="ECO:0000313" key="5">
    <source>
        <dbReference type="Proteomes" id="UP000229238"/>
    </source>
</evidence>
<evidence type="ECO:0000313" key="4">
    <source>
        <dbReference type="EMBL" id="PIW90211.1"/>
    </source>
</evidence>
<dbReference type="InterPro" id="IPR006268">
    <property type="entry name" value="DAHP_syn_2"/>
</dbReference>
<gene>
    <name evidence="4" type="primary">aroF</name>
    <name evidence="4" type="ORF">COZ92_01350</name>
</gene>
<dbReference type="NCBIfam" id="NF006421">
    <property type="entry name" value="PRK08673.1"/>
    <property type="match status" value="1"/>
</dbReference>
<dbReference type="SUPFAM" id="SSF51569">
    <property type="entry name" value="Aldolase"/>
    <property type="match status" value="1"/>
</dbReference>
<reference evidence="5" key="1">
    <citation type="submission" date="2017-09" db="EMBL/GenBank/DDBJ databases">
        <title>Depth-based differentiation of microbial function through sediment-hosted aquifers and enrichment of novel symbionts in the deep terrestrial subsurface.</title>
        <authorList>
            <person name="Probst A.J."/>
            <person name="Ladd B."/>
            <person name="Jarett J.K."/>
            <person name="Geller-Mcgrath D.E."/>
            <person name="Sieber C.M.K."/>
            <person name="Emerson J.B."/>
            <person name="Anantharaman K."/>
            <person name="Thomas B.C."/>
            <person name="Malmstrom R."/>
            <person name="Stieglmeier M."/>
            <person name="Klingl A."/>
            <person name="Woyke T."/>
            <person name="Ryan C.M."/>
            <person name="Banfield J.F."/>
        </authorList>
    </citation>
    <scope>NUCLEOTIDE SEQUENCE [LARGE SCALE GENOMIC DNA]</scope>
</reference>
<dbReference type="GO" id="GO:0009073">
    <property type="term" value="P:aromatic amino acid family biosynthetic process"/>
    <property type="evidence" value="ECO:0007669"/>
    <property type="project" value="InterPro"/>
</dbReference>
<evidence type="ECO:0000256" key="1">
    <source>
        <dbReference type="ARBA" id="ARBA00022679"/>
    </source>
</evidence>
<dbReference type="InterPro" id="IPR006218">
    <property type="entry name" value="DAHP1/KDSA"/>
</dbReference>
<dbReference type="NCBIfam" id="TIGR01361">
    <property type="entry name" value="DAHP_synth_Bsub"/>
    <property type="match status" value="1"/>
</dbReference>
<name>A0A2M7IK28_9BACT</name>
<dbReference type="NCBIfam" id="NF009239">
    <property type="entry name" value="PRK12595.1"/>
    <property type="match status" value="1"/>
</dbReference>
<dbReference type="InterPro" id="IPR052899">
    <property type="entry name" value="Class-I_DAHP_synthase"/>
</dbReference>
<keyword evidence="1" id="KW-0808">Transferase</keyword>
<dbReference type="PANTHER" id="PTHR43018">
    <property type="entry name" value="PHOSPHO-2-DEHYDRO-3-DEOXYHEPTONATE ALDOLASE"/>
    <property type="match status" value="1"/>
</dbReference>
<dbReference type="Proteomes" id="UP000229238">
    <property type="component" value="Unassembled WGS sequence"/>
</dbReference>
<dbReference type="GO" id="GO:0016832">
    <property type="term" value="F:aldehyde-lyase activity"/>
    <property type="evidence" value="ECO:0007669"/>
    <property type="project" value="InterPro"/>
</dbReference>
<accession>A0A2M7IK28</accession>
<dbReference type="EMBL" id="PFHH01000027">
    <property type="protein sequence ID" value="PIW90211.1"/>
    <property type="molecule type" value="Genomic_DNA"/>
</dbReference>
<dbReference type="Gene3D" id="3.30.70.1140">
    <property type="entry name" value="Phospho-2-dehydro-3-deoxyheptonate aldolase, domain 1"/>
    <property type="match status" value="1"/>
</dbReference>
<evidence type="ECO:0000259" key="2">
    <source>
        <dbReference type="Pfam" id="PF00793"/>
    </source>
</evidence>
<dbReference type="InterPro" id="IPR013785">
    <property type="entry name" value="Aldolase_TIM"/>
</dbReference>
<dbReference type="Pfam" id="PF18152">
    <property type="entry name" value="DAHP_snth_FXD"/>
    <property type="match status" value="1"/>
</dbReference>
<dbReference type="Gene3D" id="3.20.20.70">
    <property type="entry name" value="Aldolase class I"/>
    <property type="match status" value="1"/>
</dbReference>
<feature type="domain" description="DAHP synthase ferredoxin-like" evidence="3">
    <location>
        <begin position="1"/>
        <end position="68"/>
    </location>
</feature>
<dbReference type="PANTHER" id="PTHR43018:SF2">
    <property type="entry name" value="PHOSPHO-2-DEHYDRO-3-DEOXYHEPTONATE ALDOLASE"/>
    <property type="match status" value="1"/>
</dbReference>
<dbReference type="GO" id="GO:0016740">
    <property type="term" value="F:transferase activity"/>
    <property type="evidence" value="ECO:0007669"/>
    <property type="project" value="UniProtKB-KW"/>
</dbReference>